<evidence type="ECO:0000259" key="3">
    <source>
        <dbReference type="PROSITE" id="PS51468"/>
    </source>
</evidence>
<dbReference type="InterPro" id="IPR036465">
    <property type="entry name" value="vWFA_dom_sf"/>
</dbReference>
<sequence length="917" mass="100947">MLPLLLFLLGLEARVIIGQPQSGVASSSSAPSQAFALEYYGTSRTTELTYRTYRHIGNHLVDVSDAVIFCSIPPQLPKPEIYSLRVESQIKSRYARTVVSSRLANPANKSQEVFFSVILPETAFISGFLMEVDGKVYEAYVREKEEAKQEYEQAVTSGQAAAHVALNARDSNRFIVSVNVEPQKKATFNLTYEELLTRKLGLYNHVINLQPGQEVQDLQVQVFISESRNITTLQVPEMRSGNEIDPDQDKKVNSLAKIERLSSTEARIWFSPSVEEQRELTKKLADKEQAGLSGQFVVLYDVDRDPQAGEVLVNDGYFVHFFAPTNLKPLHKHVVFVLDVSGSMGGRKIEQLKEAMTAILDDLNDGDYFNIIEFSYSVTVWNLDSTSQSAVFSPYNAYGDSPDPHLGHTPAFPATDEYKAKAKDIIKKMRAGGGTNIDDTLRTAIRVAHDGLQNITIKEKPEPIIVFLTDGEPTVGEVQPNKIQATVRELNFGPEASIFSLALGDDADLSFLNRLSLRNSGFARKIYEASDTALQLRDFYRQVASPLLANVTFSYEPEHVEEQSMTQRTFPMLFSGGELIVAGKLKKHVLPDLLFGHVSGSSLDGASVFSSSGVAKASSLERLWAYLTIQQLMEKHDLQGEDDANSTDSQDSKRKALELALKYSFVTPVTSLVVVKPNSTRTVGTAIVQPEVNDGGSHYALPLSAAFPAGSTSTGPSGVGGMVDRFGISGTAFHAQPKPQSEHYRPVSTYAHMPNLLMKPLMPAQVELTTPQPSQSPFYLTTWLENRTLAVTTQINEELEELLDSINDLEWLSKVMSGSDALVLPLGENGTAVTFRLGINETAVGGGTCVTSTNPEGGVCVPLPQCVLRVFKQDLEIYLEQYFCKSGRLAGVCCPNHLYGQKTEMTEKTYDTTIVVE</sequence>
<feature type="chain" id="PRO_5026694074" description="Inter-alpha-trypsin inhibitor heavy chain H4" evidence="1">
    <location>
        <begin position="19"/>
        <end position="917"/>
    </location>
</feature>
<evidence type="ECO:0000259" key="2">
    <source>
        <dbReference type="PROSITE" id="PS50234"/>
    </source>
</evidence>
<protein>
    <recommendedName>
        <fullName evidence="6">Inter-alpha-trypsin inhibitor heavy chain H4</fullName>
    </recommendedName>
</protein>
<dbReference type="InParanoid" id="A0A6L2PSW5"/>
<evidence type="ECO:0000313" key="5">
    <source>
        <dbReference type="Proteomes" id="UP000502823"/>
    </source>
</evidence>
<dbReference type="SMART" id="SM00609">
    <property type="entry name" value="VIT"/>
    <property type="match status" value="1"/>
</dbReference>
<evidence type="ECO:0000256" key="1">
    <source>
        <dbReference type="SAM" id="SignalP"/>
    </source>
</evidence>
<organism evidence="4 5">
    <name type="scientific">Coptotermes formosanus</name>
    <name type="common">Formosan subterranean termite</name>
    <dbReference type="NCBI Taxonomy" id="36987"/>
    <lineage>
        <taxon>Eukaryota</taxon>
        <taxon>Metazoa</taxon>
        <taxon>Ecdysozoa</taxon>
        <taxon>Arthropoda</taxon>
        <taxon>Hexapoda</taxon>
        <taxon>Insecta</taxon>
        <taxon>Pterygota</taxon>
        <taxon>Neoptera</taxon>
        <taxon>Polyneoptera</taxon>
        <taxon>Dictyoptera</taxon>
        <taxon>Blattodea</taxon>
        <taxon>Blattoidea</taxon>
        <taxon>Termitoidae</taxon>
        <taxon>Rhinotermitidae</taxon>
        <taxon>Coptotermes</taxon>
    </lineage>
</organism>
<keyword evidence="1" id="KW-0732">Signal</keyword>
<dbReference type="GO" id="GO:0032991">
    <property type="term" value="C:protein-containing complex"/>
    <property type="evidence" value="ECO:0007669"/>
    <property type="project" value="UniProtKB-ARBA"/>
</dbReference>
<dbReference type="AlphaFoldDB" id="A0A6L2PSW5"/>
<dbReference type="PANTHER" id="PTHR10338">
    <property type="entry name" value="INTER-ALPHA-TRYPSIN INHIBITOR HEAVY CHAIN FAMILY MEMBER"/>
    <property type="match status" value="1"/>
</dbReference>
<feature type="domain" description="VWFA" evidence="2">
    <location>
        <begin position="333"/>
        <end position="543"/>
    </location>
</feature>
<dbReference type="Gene3D" id="3.40.50.410">
    <property type="entry name" value="von Willebrand factor, type A domain"/>
    <property type="match status" value="1"/>
</dbReference>
<evidence type="ECO:0008006" key="6">
    <source>
        <dbReference type="Google" id="ProtNLM"/>
    </source>
</evidence>
<dbReference type="Proteomes" id="UP000502823">
    <property type="component" value="Unassembled WGS sequence"/>
</dbReference>
<dbReference type="EMBL" id="BLKM01011744">
    <property type="protein sequence ID" value="GFG34262.1"/>
    <property type="molecule type" value="Genomic_DNA"/>
</dbReference>
<dbReference type="PROSITE" id="PS51468">
    <property type="entry name" value="VIT"/>
    <property type="match status" value="1"/>
</dbReference>
<evidence type="ECO:0000313" key="4">
    <source>
        <dbReference type="EMBL" id="GFG34262.1"/>
    </source>
</evidence>
<reference evidence="5" key="1">
    <citation type="submission" date="2020-01" db="EMBL/GenBank/DDBJ databases">
        <title>Draft genome sequence of the Termite Coptotermes fromosanus.</title>
        <authorList>
            <person name="Itakura S."/>
            <person name="Yosikawa Y."/>
            <person name="Umezawa K."/>
        </authorList>
    </citation>
    <scope>NUCLEOTIDE SEQUENCE [LARGE SCALE GENOMIC DNA]</scope>
</reference>
<dbReference type="PROSITE" id="PS50234">
    <property type="entry name" value="VWFA"/>
    <property type="match status" value="1"/>
</dbReference>
<dbReference type="InterPro" id="IPR002035">
    <property type="entry name" value="VWF_A"/>
</dbReference>
<feature type="signal peptide" evidence="1">
    <location>
        <begin position="1"/>
        <end position="18"/>
    </location>
</feature>
<dbReference type="InterPro" id="IPR050934">
    <property type="entry name" value="ITIH"/>
</dbReference>
<dbReference type="SUPFAM" id="SSF53300">
    <property type="entry name" value="vWA-like"/>
    <property type="match status" value="1"/>
</dbReference>
<dbReference type="Pfam" id="PF08487">
    <property type="entry name" value="VIT"/>
    <property type="match status" value="1"/>
</dbReference>
<name>A0A6L2PSW5_COPFO</name>
<dbReference type="OrthoDB" id="299997at2759"/>
<gene>
    <name evidence="4" type="ORF">Cfor_08210</name>
</gene>
<dbReference type="PANTHER" id="PTHR10338:SF108">
    <property type="entry name" value="INTER-ALPHA-TRYPSIN INHIBITOR HEAVY CHAIN H4-LIKE PROTEIN"/>
    <property type="match status" value="1"/>
</dbReference>
<dbReference type="InterPro" id="IPR013694">
    <property type="entry name" value="VIT"/>
</dbReference>
<comment type="caution">
    <text evidence="4">The sequence shown here is derived from an EMBL/GenBank/DDBJ whole genome shotgun (WGS) entry which is preliminary data.</text>
</comment>
<keyword evidence="5" id="KW-1185">Reference proteome</keyword>
<dbReference type="Pfam" id="PF00092">
    <property type="entry name" value="VWA"/>
    <property type="match status" value="1"/>
</dbReference>
<proteinExistence type="predicted"/>
<accession>A0A6L2PSW5</accession>
<dbReference type="SMART" id="SM00327">
    <property type="entry name" value="VWA"/>
    <property type="match status" value="1"/>
</dbReference>
<feature type="domain" description="VIT" evidence="3">
    <location>
        <begin position="65"/>
        <end position="194"/>
    </location>
</feature>